<evidence type="ECO:0000256" key="1">
    <source>
        <dbReference type="SAM" id="MobiDB-lite"/>
    </source>
</evidence>
<organism evidence="2 3">
    <name type="scientific">Piedraia hortae CBS 480.64</name>
    <dbReference type="NCBI Taxonomy" id="1314780"/>
    <lineage>
        <taxon>Eukaryota</taxon>
        <taxon>Fungi</taxon>
        <taxon>Dikarya</taxon>
        <taxon>Ascomycota</taxon>
        <taxon>Pezizomycotina</taxon>
        <taxon>Dothideomycetes</taxon>
        <taxon>Dothideomycetidae</taxon>
        <taxon>Capnodiales</taxon>
        <taxon>Piedraiaceae</taxon>
        <taxon>Piedraia</taxon>
    </lineage>
</organism>
<evidence type="ECO:0000313" key="2">
    <source>
        <dbReference type="EMBL" id="KAF2860178.1"/>
    </source>
</evidence>
<sequence length="250" mass="27622">MSRANSAVETKTRNLRTQIKPLSGRKRKNDWSSDEEIFVNEFNKGFAKDKSLSAQKGSPAGSDGTKTVDTHSGRSSIKRRGTNRLQLGADQSSDDEYQEDESLPESQAESGGEADRGPAEEVETVASSQNTSGELSSREAGPPAQIRHWTHAGEDRSGSTTRLDVQGTERFGYGLRNWAGPGVYEEIFKAYGGPKCALHPYNVTEIVKAAADLKDFLATLQLRENGRVQQWVNVILVWRRDVVGKENYME</sequence>
<feature type="compositionally biased region" description="Polar residues" evidence="1">
    <location>
        <begin position="125"/>
        <end position="135"/>
    </location>
</feature>
<keyword evidence="3" id="KW-1185">Reference proteome</keyword>
<name>A0A6A7C0C6_9PEZI</name>
<dbReference type="Proteomes" id="UP000799421">
    <property type="component" value="Unassembled WGS sequence"/>
</dbReference>
<dbReference type="AlphaFoldDB" id="A0A6A7C0C6"/>
<feature type="compositionally biased region" description="Acidic residues" evidence="1">
    <location>
        <begin position="92"/>
        <end position="103"/>
    </location>
</feature>
<dbReference type="EMBL" id="MU005984">
    <property type="protein sequence ID" value="KAF2860178.1"/>
    <property type="molecule type" value="Genomic_DNA"/>
</dbReference>
<protein>
    <submittedName>
        <fullName evidence="2">Uncharacterized protein</fullName>
    </submittedName>
</protein>
<feature type="region of interest" description="Disordered" evidence="1">
    <location>
        <begin position="1"/>
        <end position="34"/>
    </location>
</feature>
<accession>A0A6A7C0C6</accession>
<dbReference type="OrthoDB" id="3939134at2759"/>
<evidence type="ECO:0000313" key="3">
    <source>
        <dbReference type="Proteomes" id="UP000799421"/>
    </source>
</evidence>
<feature type="region of interest" description="Disordered" evidence="1">
    <location>
        <begin position="46"/>
        <end position="143"/>
    </location>
</feature>
<reference evidence="2" key="1">
    <citation type="journal article" date="2020" name="Stud. Mycol.">
        <title>101 Dothideomycetes genomes: a test case for predicting lifestyles and emergence of pathogens.</title>
        <authorList>
            <person name="Haridas S."/>
            <person name="Albert R."/>
            <person name="Binder M."/>
            <person name="Bloem J."/>
            <person name="Labutti K."/>
            <person name="Salamov A."/>
            <person name="Andreopoulos B."/>
            <person name="Baker S."/>
            <person name="Barry K."/>
            <person name="Bills G."/>
            <person name="Bluhm B."/>
            <person name="Cannon C."/>
            <person name="Castanera R."/>
            <person name="Culley D."/>
            <person name="Daum C."/>
            <person name="Ezra D."/>
            <person name="Gonzalez J."/>
            <person name="Henrissat B."/>
            <person name="Kuo A."/>
            <person name="Liang C."/>
            <person name="Lipzen A."/>
            <person name="Lutzoni F."/>
            <person name="Magnuson J."/>
            <person name="Mondo S."/>
            <person name="Nolan M."/>
            <person name="Ohm R."/>
            <person name="Pangilinan J."/>
            <person name="Park H.-J."/>
            <person name="Ramirez L."/>
            <person name="Alfaro M."/>
            <person name="Sun H."/>
            <person name="Tritt A."/>
            <person name="Yoshinaga Y."/>
            <person name="Zwiers L.-H."/>
            <person name="Turgeon B."/>
            <person name="Goodwin S."/>
            <person name="Spatafora J."/>
            <person name="Crous P."/>
            <person name="Grigoriev I."/>
        </authorList>
    </citation>
    <scope>NUCLEOTIDE SEQUENCE</scope>
    <source>
        <strain evidence="2">CBS 480.64</strain>
    </source>
</reference>
<proteinExistence type="predicted"/>
<gene>
    <name evidence="2" type="ORF">K470DRAFT_277108</name>
</gene>